<feature type="compositionally biased region" description="Polar residues" evidence="1">
    <location>
        <begin position="400"/>
        <end position="421"/>
    </location>
</feature>
<dbReference type="Proteomes" id="UP000504603">
    <property type="component" value="Unplaced"/>
</dbReference>
<dbReference type="GeneID" id="111023362"/>
<sequence>MLVQGDFNIDSVQMYSGSLKEALKQTMLSQEVMFRKQVLELHRLYGVQRILMQDFDFEEFDRCSFKKAGIKPTFMPYPNPERYDPLVKETKASSIHMLEKRSGKTFKLRHRPLDLQLPADQYVSLIDLEELELSLHVGVGHRNEESVEEILSYKKSRVLSGEVIDLEDSIDGDAENENVSSLDLNAPTIQCTSNEIDNGHGHVSCENLSIKNEQFGSYEEGYLDLNEAQNDNSSCHSNDPIMARYSSSNSWAGFKGAVCKVKQANCSSPIWVKEKNNCSTESSTLEQDANLDVMDCGSRNKRIETQTTGSKYKGTNAGEMCNTTQSDEAPMGSIVNFCKDSSDSRDDGSKKSMAVIEVPSNMHARLQKSEVCSDGCDSILTCIAENVSCGAKKVQNLRLPTSNQSNEAQKGMHTTETSFSAEQDHKSSGSIESEHDEESSEIQILLQSAAESLVCMSLADPAFVSDMGKGQVDQQQHSSDSFEILVLSQTENNEEDEFSASSRPLTDKESTNSGFKLRRGRRLKDFQREILPGLSCLSRHEICEDINILEAVLRSREYQKIRGKMQDGHKWCAPTKSKRSRLNKARRRIIL</sequence>
<feature type="region of interest" description="Disordered" evidence="1">
    <location>
        <begin position="493"/>
        <end position="516"/>
    </location>
</feature>
<dbReference type="Pfam" id="PF05904">
    <property type="entry name" value="DUF863"/>
    <property type="match status" value="1"/>
</dbReference>
<evidence type="ECO:0000313" key="4">
    <source>
        <dbReference type="RefSeq" id="XP_022156474.1"/>
    </source>
</evidence>
<dbReference type="KEGG" id="mcha:111023362"/>
<evidence type="ECO:0000256" key="1">
    <source>
        <dbReference type="SAM" id="MobiDB-lite"/>
    </source>
</evidence>
<protein>
    <submittedName>
        <fullName evidence="3 4">Uncharacterized protein LOC111023362</fullName>
    </submittedName>
</protein>
<evidence type="ECO:0000313" key="3">
    <source>
        <dbReference type="RefSeq" id="XP_022156473.1"/>
    </source>
</evidence>
<dbReference type="InterPro" id="IPR008581">
    <property type="entry name" value="DUF863_pln"/>
</dbReference>
<organism evidence="2 5">
    <name type="scientific">Momordica charantia</name>
    <name type="common">Bitter gourd</name>
    <name type="synonym">Balsam pear</name>
    <dbReference type="NCBI Taxonomy" id="3673"/>
    <lineage>
        <taxon>Eukaryota</taxon>
        <taxon>Viridiplantae</taxon>
        <taxon>Streptophyta</taxon>
        <taxon>Embryophyta</taxon>
        <taxon>Tracheophyta</taxon>
        <taxon>Spermatophyta</taxon>
        <taxon>Magnoliopsida</taxon>
        <taxon>eudicotyledons</taxon>
        <taxon>Gunneridae</taxon>
        <taxon>Pentapetalae</taxon>
        <taxon>rosids</taxon>
        <taxon>fabids</taxon>
        <taxon>Cucurbitales</taxon>
        <taxon>Cucurbitaceae</taxon>
        <taxon>Momordiceae</taxon>
        <taxon>Momordica</taxon>
    </lineage>
</organism>
<dbReference type="PANTHER" id="PTHR33167">
    <property type="entry name" value="TRANSCRIPTION FACTOR, PUTATIVE (DUF863)-RELATED"/>
    <property type="match status" value="1"/>
</dbReference>
<proteinExistence type="predicted"/>
<evidence type="ECO:0000313" key="2">
    <source>
        <dbReference type="Proteomes" id="UP000504603"/>
    </source>
</evidence>
<dbReference type="RefSeq" id="XP_022156473.1">
    <property type="nucleotide sequence ID" value="XM_022300781.1"/>
</dbReference>
<dbReference type="RefSeq" id="XP_022156474.1">
    <property type="nucleotide sequence ID" value="XM_022300782.1"/>
</dbReference>
<dbReference type="AlphaFoldDB" id="A0A6J1DQD6"/>
<reference evidence="3 4" key="1">
    <citation type="submission" date="2025-04" db="UniProtKB">
        <authorList>
            <consortium name="RefSeq"/>
        </authorList>
    </citation>
    <scope>IDENTIFICATION</scope>
    <source>
        <strain evidence="3 4">OHB3-1</strain>
    </source>
</reference>
<gene>
    <name evidence="3 4 5" type="primary">LOC111023362</name>
</gene>
<accession>A0A6J1DQD6</accession>
<dbReference type="PANTHER" id="PTHR33167:SF29">
    <property type="entry name" value="T28K15.14 PROTEIN"/>
    <property type="match status" value="1"/>
</dbReference>
<keyword evidence="2" id="KW-1185">Reference proteome</keyword>
<feature type="region of interest" description="Disordered" evidence="1">
    <location>
        <begin position="400"/>
        <end position="442"/>
    </location>
</feature>
<dbReference type="OrthoDB" id="786875at2759"/>
<evidence type="ECO:0000313" key="5">
    <source>
        <dbReference type="RefSeq" id="XP_022156475.1"/>
    </source>
</evidence>
<name>A0A6J1DQD6_MOMCH</name>
<dbReference type="RefSeq" id="XP_022156475.1">
    <property type="nucleotide sequence ID" value="XM_022300783.1"/>
</dbReference>